<dbReference type="InterPro" id="IPR001715">
    <property type="entry name" value="CH_dom"/>
</dbReference>
<organism evidence="2 3">
    <name type="scientific">Adineta steineri</name>
    <dbReference type="NCBI Taxonomy" id="433720"/>
    <lineage>
        <taxon>Eukaryota</taxon>
        <taxon>Metazoa</taxon>
        <taxon>Spiralia</taxon>
        <taxon>Gnathifera</taxon>
        <taxon>Rotifera</taxon>
        <taxon>Eurotatoria</taxon>
        <taxon>Bdelloidea</taxon>
        <taxon>Adinetida</taxon>
        <taxon>Adinetidae</taxon>
        <taxon>Adineta</taxon>
    </lineage>
</organism>
<reference evidence="2" key="1">
    <citation type="submission" date="2021-02" db="EMBL/GenBank/DDBJ databases">
        <authorList>
            <person name="Nowell W R."/>
        </authorList>
    </citation>
    <scope>NUCLEOTIDE SEQUENCE</scope>
</reference>
<dbReference type="PANTHER" id="PTHR45818:SF3">
    <property type="entry name" value="PROTEIN VAV"/>
    <property type="match status" value="1"/>
</dbReference>
<dbReference type="EMBL" id="CAJNOI010000002">
    <property type="protein sequence ID" value="CAF0727679.1"/>
    <property type="molecule type" value="Genomic_DNA"/>
</dbReference>
<accession>A0A813MVG0</accession>
<comment type="caution">
    <text evidence="2">The sequence shown here is derived from an EMBL/GenBank/DDBJ whole genome shotgun (WGS) entry which is preliminary data.</text>
</comment>
<evidence type="ECO:0000313" key="3">
    <source>
        <dbReference type="Proteomes" id="UP000663877"/>
    </source>
</evidence>
<dbReference type="Pfam" id="PF00307">
    <property type="entry name" value="CH"/>
    <property type="match status" value="1"/>
</dbReference>
<protein>
    <recommendedName>
        <fullName evidence="1">Calponin-homology (CH) domain-containing protein</fullName>
    </recommendedName>
</protein>
<dbReference type="SMART" id="SM00033">
    <property type="entry name" value="CH"/>
    <property type="match status" value="1"/>
</dbReference>
<dbReference type="PROSITE" id="PS50021">
    <property type="entry name" value="CH"/>
    <property type="match status" value="1"/>
</dbReference>
<dbReference type="InterPro" id="IPR036872">
    <property type="entry name" value="CH_dom_sf"/>
</dbReference>
<sequence length="225" mass="25875">MHSPPPLPPPFDPNKSLQPMWRQSFQWLNQCHVLSPEANRILNSPTSTIEDLADILSDGIVLCNVLNYLVPGIIKYTDVSFRPQKSRFLCLQNIRLFLDTCRRELNFRDRDLFDPYMLFDKYDLDKIVETLSKISRLDIAKKKKLTPFPTNSPVNYVNIQKEDNIGIIPIMRSLEEAIPVQDTMLMNNDDNSRGLLYYASPETVVAPAEQTTLYGCLIEKKRVGV</sequence>
<dbReference type="Gene3D" id="1.10.418.10">
    <property type="entry name" value="Calponin-like domain"/>
    <property type="match status" value="1"/>
</dbReference>
<dbReference type="PANTHER" id="PTHR45818">
    <property type="entry name" value="PROTEIN VAV"/>
    <property type="match status" value="1"/>
</dbReference>
<evidence type="ECO:0000313" key="2">
    <source>
        <dbReference type="EMBL" id="CAF0727679.1"/>
    </source>
</evidence>
<dbReference type="AlphaFoldDB" id="A0A813MVG0"/>
<dbReference type="SUPFAM" id="SSF47576">
    <property type="entry name" value="Calponin-homology domain, CH-domain"/>
    <property type="match status" value="1"/>
</dbReference>
<dbReference type="GO" id="GO:0005737">
    <property type="term" value="C:cytoplasm"/>
    <property type="evidence" value="ECO:0007669"/>
    <property type="project" value="TreeGrafter"/>
</dbReference>
<evidence type="ECO:0000259" key="1">
    <source>
        <dbReference type="PROSITE" id="PS50021"/>
    </source>
</evidence>
<feature type="domain" description="Calponin-homology (CH)" evidence="1">
    <location>
        <begin position="18"/>
        <end position="138"/>
    </location>
</feature>
<gene>
    <name evidence="2" type="ORF">BJG266_LOCUS915</name>
</gene>
<proteinExistence type="predicted"/>
<dbReference type="GO" id="GO:0016477">
    <property type="term" value="P:cell migration"/>
    <property type="evidence" value="ECO:0007669"/>
    <property type="project" value="TreeGrafter"/>
</dbReference>
<dbReference type="Proteomes" id="UP000663877">
    <property type="component" value="Unassembled WGS sequence"/>
</dbReference>
<name>A0A813MVG0_9BILA</name>
<dbReference type="GO" id="GO:0005085">
    <property type="term" value="F:guanyl-nucleotide exchange factor activity"/>
    <property type="evidence" value="ECO:0007669"/>
    <property type="project" value="TreeGrafter"/>
</dbReference>